<keyword evidence="6" id="KW-0378">Hydrolase</keyword>
<dbReference type="RefSeq" id="WP_116226321.1">
    <property type="nucleotide sequence ID" value="NZ_AP018437.1"/>
</dbReference>
<dbReference type="InterPro" id="IPR051600">
    <property type="entry name" value="Beta-PGM-like"/>
</dbReference>
<comment type="caution">
    <text evidence="6">The sequence shown here is derived from an EMBL/GenBank/DDBJ whole genome shotgun (WGS) entry which is preliminary data.</text>
</comment>
<evidence type="ECO:0000256" key="3">
    <source>
        <dbReference type="ARBA" id="ARBA00022723"/>
    </source>
</evidence>
<dbReference type="OrthoDB" id="9797743at2"/>
<dbReference type="PANTHER" id="PTHR46193">
    <property type="entry name" value="6-PHOSPHOGLUCONATE PHOSPHATASE"/>
    <property type="match status" value="1"/>
</dbReference>
<name>A0A347ZPM7_9CHLR</name>
<dbReference type="SFLD" id="SFLDS00003">
    <property type="entry name" value="Haloacid_Dehalogenase"/>
    <property type="match status" value="1"/>
</dbReference>
<evidence type="ECO:0000256" key="4">
    <source>
        <dbReference type="ARBA" id="ARBA00022842"/>
    </source>
</evidence>
<dbReference type="InterPro" id="IPR041492">
    <property type="entry name" value="HAD_2"/>
</dbReference>
<dbReference type="AlphaFoldDB" id="A0A347ZPM7"/>
<protein>
    <submittedName>
        <fullName evidence="6">HAD superfamily hydrolase (TIGR01509 family)/HAD superfamily hydrolase (TIGR01549 family)</fullName>
    </submittedName>
</protein>
<reference evidence="6 7" key="1">
    <citation type="submission" date="2018-08" db="EMBL/GenBank/DDBJ databases">
        <title>Genomic Encyclopedia of Type Strains, Phase IV (KMG-IV): sequencing the most valuable type-strain genomes for metagenomic binning, comparative biology and taxonomic classification.</title>
        <authorList>
            <person name="Goeker M."/>
        </authorList>
    </citation>
    <scope>NUCLEOTIDE SEQUENCE [LARGE SCALE GENOMIC DNA]</scope>
    <source>
        <strain evidence="6 7">DSM 23923</strain>
    </source>
</reference>
<evidence type="ECO:0000256" key="5">
    <source>
        <dbReference type="ARBA" id="ARBA00023277"/>
    </source>
</evidence>
<dbReference type="SFLD" id="SFLDG01135">
    <property type="entry name" value="C1.5.6:_HAD__Beta-PGM__Phospha"/>
    <property type="match status" value="1"/>
</dbReference>
<dbReference type="InterPro" id="IPR006439">
    <property type="entry name" value="HAD-SF_hydro_IA"/>
</dbReference>
<proteinExistence type="inferred from homology"/>
<dbReference type="GO" id="GO:0046872">
    <property type="term" value="F:metal ion binding"/>
    <property type="evidence" value="ECO:0007669"/>
    <property type="project" value="UniProtKB-KW"/>
</dbReference>
<dbReference type="NCBIfam" id="TIGR01509">
    <property type="entry name" value="HAD-SF-IA-v3"/>
    <property type="match status" value="1"/>
</dbReference>
<accession>A0A347ZPM7</accession>
<dbReference type="EMBL" id="QUMS01000006">
    <property type="protein sequence ID" value="REG04727.1"/>
    <property type="molecule type" value="Genomic_DNA"/>
</dbReference>
<dbReference type="SUPFAM" id="SSF56784">
    <property type="entry name" value="HAD-like"/>
    <property type="match status" value="1"/>
</dbReference>
<dbReference type="SFLD" id="SFLDG01129">
    <property type="entry name" value="C1.5:_HAD__Beta-PGM__Phosphata"/>
    <property type="match status" value="1"/>
</dbReference>
<dbReference type="CDD" id="cd07505">
    <property type="entry name" value="HAD_BPGM-like"/>
    <property type="match status" value="1"/>
</dbReference>
<dbReference type="Gene3D" id="1.10.150.240">
    <property type="entry name" value="Putative phosphatase, domain 2"/>
    <property type="match status" value="1"/>
</dbReference>
<keyword evidence="5" id="KW-0119">Carbohydrate metabolism</keyword>
<keyword evidence="7" id="KW-1185">Reference proteome</keyword>
<dbReference type="Gene3D" id="3.40.50.1000">
    <property type="entry name" value="HAD superfamily/HAD-like"/>
    <property type="match status" value="1"/>
</dbReference>
<evidence type="ECO:0000313" key="6">
    <source>
        <dbReference type="EMBL" id="REG04727.1"/>
    </source>
</evidence>
<comment type="similarity">
    <text evidence="2">Belongs to the HAD-like hydrolase superfamily. CbbY/CbbZ/Gph/YieH family.</text>
</comment>
<dbReference type="GO" id="GO:0016787">
    <property type="term" value="F:hydrolase activity"/>
    <property type="evidence" value="ECO:0007669"/>
    <property type="project" value="UniProtKB-KW"/>
</dbReference>
<dbReference type="InterPro" id="IPR023198">
    <property type="entry name" value="PGP-like_dom2"/>
</dbReference>
<evidence type="ECO:0000256" key="2">
    <source>
        <dbReference type="ARBA" id="ARBA00006171"/>
    </source>
</evidence>
<comment type="cofactor">
    <cofactor evidence="1">
        <name>Mg(2+)</name>
        <dbReference type="ChEBI" id="CHEBI:18420"/>
    </cofactor>
</comment>
<sequence length="221" mass="24317">MEQFGNLQAVLWDMDGVLLDSQAAHFIAFREVLAKYDFQVLDSVFKPTFGMTNEQVIRHVSGERFTDEEVETICREKDEQFRVVIAKEAVFMAGVEHWLTEFKKNGVRQALASSGSRENIYTILDALKARPYFDAVVSGEDCASKPDPAVFLRAAGQLDVDSSACLVIEDSIAGIQAAAAAGMKCLAVTTTYPREKLPQTDLILTGLNGLTAEMLAALFRV</sequence>
<dbReference type="Pfam" id="PF13419">
    <property type="entry name" value="HAD_2"/>
    <property type="match status" value="1"/>
</dbReference>
<evidence type="ECO:0000313" key="7">
    <source>
        <dbReference type="Proteomes" id="UP000256388"/>
    </source>
</evidence>
<dbReference type="InterPro" id="IPR023214">
    <property type="entry name" value="HAD_sf"/>
</dbReference>
<dbReference type="Proteomes" id="UP000256388">
    <property type="component" value="Unassembled WGS sequence"/>
</dbReference>
<dbReference type="PANTHER" id="PTHR46193:SF18">
    <property type="entry name" value="HEXITOL PHOSPHATASE B"/>
    <property type="match status" value="1"/>
</dbReference>
<keyword evidence="4" id="KW-0460">Magnesium</keyword>
<dbReference type="NCBIfam" id="TIGR01549">
    <property type="entry name" value="HAD-SF-IA-v1"/>
    <property type="match status" value="1"/>
</dbReference>
<keyword evidence="3" id="KW-0479">Metal-binding</keyword>
<evidence type="ECO:0000256" key="1">
    <source>
        <dbReference type="ARBA" id="ARBA00001946"/>
    </source>
</evidence>
<dbReference type="InterPro" id="IPR036412">
    <property type="entry name" value="HAD-like_sf"/>
</dbReference>
<organism evidence="6 7">
    <name type="scientific">Pelolinea submarina</name>
    <dbReference type="NCBI Taxonomy" id="913107"/>
    <lineage>
        <taxon>Bacteria</taxon>
        <taxon>Bacillati</taxon>
        <taxon>Chloroflexota</taxon>
        <taxon>Anaerolineae</taxon>
        <taxon>Anaerolineales</taxon>
        <taxon>Anaerolineaceae</taxon>
        <taxon>Pelolinea</taxon>
    </lineage>
</organism>
<gene>
    <name evidence="6" type="ORF">DFR64_3078</name>
</gene>